<dbReference type="PANTHER" id="PTHR43798">
    <property type="entry name" value="MONOACYLGLYCEROL LIPASE"/>
    <property type="match status" value="1"/>
</dbReference>
<dbReference type="PATRIC" id="fig|1424334.3.peg.3113"/>
<dbReference type="PRINTS" id="PR00111">
    <property type="entry name" value="ABHYDROLASE"/>
</dbReference>
<dbReference type="Pfam" id="PF00561">
    <property type="entry name" value="Abhydrolase_1"/>
    <property type="match status" value="1"/>
</dbReference>
<keyword evidence="3" id="KW-0378">Hydrolase</keyword>
<dbReference type="RefSeq" id="WP_024006048.1">
    <property type="nucleotide sequence ID" value="NZ_KI650980.1"/>
</dbReference>
<feature type="chain" id="PRO_5004773022" evidence="1">
    <location>
        <begin position="26"/>
        <end position="314"/>
    </location>
</feature>
<evidence type="ECO:0000313" key="3">
    <source>
        <dbReference type="EMBL" id="ETF02138.1"/>
    </source>
</evidence>
<dbReference type="STRING" id="1424334.W822_15485"/>
<dbReference type="GO" id="GO:0016787">
    <property type="term" value="F:hydrolase activity"/>
    <property type="evidence" value="ECO:0007669"/>
    <property type="project" value="UniProtKB-KW"/>
</dbReference>
<dbReference type="Gene3D" id="3.40.50.1820">
    <property type="entry name" value="alpha/beta hydrolase"/>
    <property type="match status" value="1"/>
</dbReference>
<dbReference type="InterPro" id="IPR029058">
    <property type="entry name" value="AB_hydrolase_fold"/>
</dbReference>
<dbReference type="GO" id="GO:0016020">
    <property type="term" value="C:membrane"/>
    <property type="evidence" value="ECO:0007669"/>
    <property type="project" value="TreeGrafter"/>
</dbReference>
<evidence type="ECO:0000259" key="2">
    <source>
        <dbReference type="Pfam" id="PF00561"/>
    </source>
</evidence>
<dbReference type="PANTHER" id="PTHR43798:SF33">
    <property type="entry name" value="HYDROLASE, PUTATIVE (AFU_ORTHOLOGUE AFUA_2G14860)-RELATED"/>
    <property type="match status" value="1"/>
</dbReference>
<dbReference type="InterPro" id="IPR050266">
    <property type="entry name" value="AB_hydrolase_sf"/>
</dbReference>
<evidence type="ECO:0000313" key="4">
    <source>
        <dbReference type="Proteomes" id="UP000018733"/>
    </source>
</evidence>
<gene>
    <name evidence="3" type="ORF">W822_15485</name>
</gene>
<dbReference type="HOGENOM" id="CLU_074288_0_0_4"/>
<accession>V8QS35</accession>
<feature type="domain" description="AB hydrolase-1" evidence="2">
    <location>
        <begin position="74"/>
        <end position="294"/>
    </location>
</feature>
<keyword evidence="4" id="KW-1185">Reference proteome</keyword>
<dbReference type="Proteomes" id="UP000018733">
    <property type="component" value="Unassembled WGS sequence"/>
</dbReference>
<dbReference type="AlphaFoldDB" id="V8QS35"/>
<protein>
    <submittedName>
        <fullName evidence="3">Hydrolase</fullName>
    </submittedName>
</protein>
<name>V8QS35_9BURK</name>
<dbReference type="EMBL" id="AYXT01000010">
    <property type="protein sequence ID" value="ETF02138.1"/>
    <property type="molecule type" value="Genomic_DNA"/>
</dbReference>
<proteinExistence type="predicted"/>
<keyword evidence="1" id="KW-0732">Signal</keyword>
<dbReference type="InterPro" id="IPR000073">
    <property type="entry name" value="AB_hydrolase_1"/>
</dbReference>
<comment type="caution">
    <text evidence="3">The sequence shown here is derived from an EMBL/GenBank/DDBJ whole genome shotgun (WGS) entry which is preliminary data.</text>
</comment>
<reference evidence="3 4" key="1">
    <citation type="journal article" date="2014" name="Genome Announc.">
        <title>Draft Genome Sequence of Advenella kashmirensis Strain W13003, a Polycyclic Aromatic Hydrocarbon-Degrading Bacterium.</title>
        <authorList>
            <person name="Wang X."/>
            <person name="Jin D."/>
            <person name="Zhou L."/>
            <person name="Wu L."/>
            <person name="An W."/>
            <person name="Zhao L."/>
        </authorList>
    </citation>
    <scope>NUCLEOTIDE SEQUENCE [LARGE SCALE GENOMIC DNA]</scope>
    <source>
        <strain evidence="3 4">W13003</strain>
    </source>
</reference>
<dbReference type="SUPFAM" id="SSF53474">
    <property type="entry name" value="alpha/beta-Hydrolases"/>
    <property type="match status" value="1"/>
</dbReference>
<sequence length="314" mass="33817">MNLRRRTLNLALAFSAILPATGVWAATGSSTANHALHSNDTHSSASRVEGTRTQVISTPQGSKVEVFVNGQGTPIVLLPSRGRGAEDFDPVVPYLVKRNYQVIRPEPRGIGKSQGAMKDITLKDLAGDIDEVLKQVAGGKPVVIVGHAFGNWVARMTAVEHPEHVRGVVIIAAAAKKYPGAMPELVEKVRHATDMTVPEADRLAALKYGFFVREKDARAWLGGGYAEVSKSQRAAGNATPQAQWWSGGDTPLLEIQGELDPFKPKETRGEMKEEFGDRITTVVIPDASHALVPEQPEKLAEALDGWIGTLPAVK</sequence>
<feature type="signal peptide" evidence="1">
    <location>
        <begin position="1"/>
        <end position="25"/>
    </location>
</feature>
<organism evidence="3 4">
    <name type="scientific">Advenella kashmirensis W13003</name>
    <dbReference type="NCBI Taxonomy" id="1424334"/>
    <lineage>
        <taxon>Bacteria</taxon>
        <taxon>Pseudomonadati</taxon>
        <taxon>Pseudomonadota</taxon>
        <taxon>Betaproteobacteria</taxon>
        <taxon>Burkholderiales</taxon>
        <taxon>Alcaligenaceae</taxon>
    </lineage>
</organism>
<dbReference type="OrthoDB" id="8632294at2"/>
<evidence type="ECO:0000256" key="1">
    <source>
        <dbReference type="SAM" id="SignalP"/>
    </source>
</evidence>
<dbReference type="eggNOG" id="COG1073">
    <property type="taxonomic scope" value="Bacteria"/>
</dbReference>